<dbReference type="Proteomes" id="UP000242850">
    <property type="component" value="Unassembled WGS sequence"/>
</dbReference>
<evidence type="ECO:0000256" key="1">
    <source>
        <dbReference type="SAM" id="Coils"/>
    </source>
</evidence>
<dbReference type="OrthoDB" id="1957909at2"/>
<dbReference type="NCBIfam" id="TIGR02833">
    <property type="entry name" value="spore_III_AB"/>
    <property type="match status" value="1"/>
</dbReference>
<gene>
    <name evidence="3" type="ORF">SAMN05660865_01098</name>
</gene>
<organism evidence="3 4">
    <name type="scientific">Caloramator fervidus</name>
    <dbReference type="NCBI Taxonomy" id="29344"/>
    <lineage>
        <taxon>Bacteria</taxon>
        <taxon>Bacillati</taxon>
        <taxon>Bacillota</taxon>
        <taxon>Clostridia</taxon>
        <taxon>Eubacteriales</taxon>
        <taxon>Clostridiaceae</taxon>
        <taxon>Caloramator</taxon>
    </lineage>
</organism>
<keyword evidence="2" id="KW-0812">Transmembrane</keyword>
<reference evidence="4" key="1">
    <citation type="submission" date="2016-10" db="EMBL/GenBank/DDBJ databases">
        <authorList>
            <person name="Varghese N."/>
            <person name="Submissions S."/>
        </authorList>
    </citation>
    <scope>NUCLEOTIDE SEQUENCE [LARGE SCALE GENOMIC DNA]</scope>
    <source>
        <strain evidence="4">DSM 5463</strain>
    </source>
</reference>
<proteinExistence type="predicted"/>
<accession>A0A1H5V422</accession>
<protein>
    <submittedName>
        <fullName evidence="3">Stage III sporulation protein AB</fullName>
    </submittedName>
</protein>
<keyword evidence="4" id="KW-1185">Reference proteome</keyword>
<dbReference type="EMBL" id="FNUK01000012">
    <property type="protein sequence ID" value="SEF81940.1"/>
    <property type="molecule type" value="Genomic_DNA"/>
</dbReference>
<sequence>MKFIGCILIIASTTTMGFYISYLLSEKVRQIQEIQYALQVLEGEIVYSSEPLYNALLLVSKKLREPLKSFFIDMSKDLKEFKADTVYEIFINLFEKYRDKIFLNKEEVEVLAKFFGELGTSDIEGQKKNFNVTIKRLELLEKQAEEKRRKNDKLIKYLGFSFGVIVVVILI</sequence>
<dbReference type="RefSeq" id="WP_103896065.1">
    <property type="nucleotide sequence ID" value="NZ_FNUK01000012.1"/>
</dbReference>
<dbReference type="PIRSF" id="PIRSF021435">
    <property type="entry name" value="SpoIIIAB"/>
    <property type="match status" value="1"/>
</dbReference>
<dbReference type="Pfam" id="PF09548">
    <property type="entry name" value="Spore_III_AB"/>
    <property type="match status" value="1"/>
</dbReference>
<dbReference type="AlphaFoldDB" id="A0A1H5V422"/>
<keyword evidence="1" id="KW-0175">Coiled coil</keyword>
<feature type="coiled-coil region" evidence="1">
    <location>
        <begin position="127"/>
        <end position="157"/>
    </location>
</feature>
<feature type="transmembrane region" description="Helical" evidence="2">
    <location>
        <begin position="154"/>
        <end position="170"/>
    </location>
</feature>
<keyword evidence="2" id="KW-1133">Transmembrane helix</keyword>
<name>A0A1H5V422_9CLOT</name>
<dbReference type="InterPro" id="IPR014198">
    <property type="entry name" value="Spore_III_AB"/>
</dbReference>
<keyword evidence="2" id="KW-0472">Membrane</keyword>
<evidence type="ECO:0000256" key="2">
    <source>
        <dbReference type="SAM" id="Phobius"/>
    </source>
</evidence>
<evidence type="ECO:0000313" key="3">
    <source>
        <dbReference type="EMBL" id="SEF81940.1"/>
    </source>
</evidence>
<feature type="transmembrane region" description="Helical" evidence="2">
    <location>
        <begin position="6"/>
        <end position="24"/>
    </location>
</feature>
<evidence type="ECO:0000313" key="4">
    <source>
        <dbReference type="Proteomes" id="UP000242850"/>
    </source>
</evidence>